<dbReference type="EMBL" id="SJPQ01000001">
    <property type="protein sequence ID" value="TWT91097.1"/>
    <property type="molecule type" value="Genomic_DNA"/>
</dbReference>
<reference evidence="3 4" key="1">
    <citation type="submission" date="2019-02" db="EMBL/GenBank/DDBJ databases">
        <title>Deep-cultivation of Planctomycetes and their phenomic and genomic characterization uncovers novel biology.</title>
        <authorList>
            <person name="Wiegand S."/>
            <person name="Jogler M."/>
            <person name="Boedeker C."/>
            <person name="Pinto D."/>
            <person name="Vollmers J."/>
            <person name="Rivas-Marin E."/>
            <person name="Kohn T."/>
            <person name="Peeters S.H."/>
            <person name="Heuer A."/>
            <person name="Rast P."/>
            <person name="Oberbeckmann S."/>
            <person name="Bunk B."/>
            <person name="Jeske O."/>
            <person name="Meyerdierks A."/>
            <person name="Storesund J.E."/>
            <person name="Kallscheuer N."/>
            <person name="Luecker S."/>
            <person name="Lage O.M."/>
            <person name="Pohl T."/>
            <person name="Merkel B.J."/>
            <person name="Hornburger P."/>
            <person name="Mueller R.-W."/>
            <person name="Bruemmer F."/>
            <person name="Labrenz M."/>
            <person name="Spormann A.M."/>
            <person name="Op Den Camp H."/>
            <person name="Overmann J."/>
            <person name="Amann R."/>
            <person name="Jetten M.S.M."/>
            <person name="Mascher T."/>
            <person name="Medema M.H."/>
            <person name="Devos D.P."/>
            <person name="Kaster A.-K."/>
            <person name="Ovreas L."/>
            <person name="Rohde M."/>
            <person name="Galperin M.Y."/>
            <person name="Jogler C."/>
        </authorList>
    </citation>
    <scope>NUCLEOTIDE SEQUENCE [LARGE SCALE GENOMIC DNA]</scope>
    <source>
        <strain evidence="3 4">Mal64</strain>
    </source>
</reference>
<feature type="region of interest" description="Disordered" evidence="1">
    <location>
        <begin position="1"/>
        <end position="26"/>
    </location>
</feature>
<evidence type="ECO:0000313" key="4">
    <source>
        <dbReference type="Proteomes" id="UP000315440"/>
    </source>
</evidence>
<protein>
    <recommendedName>
        <fullName evidence="5">Phage holin family protein</fullName>
    </recommendedName>
</protein>
<keyword evidence="2" id="KW-1133">Transmembrane helix</keyword>
<gene>
    <name evidence="3" type="ORF">Mal64_14960</name>
</gene>
<dbReference type="Proteomes" id="UP000315440">
    <property type="component" value="Unassembled WGS sequence"/>
</dbReference>
<name>A0A5C5ZVQ9_9BACT</name>
<organism evidence="3 4">
    <name type="scientific">Pseudobythopirellula maris</name>
    <dbReference type="NCBI Taxonomy" id="2527991"/>
    <lineage>
        <taxon>Bacteria</taxon>
        <taxon>Pseudomonadati</taxon>
        <taxon>Planctomycetota</taxon>
        <taxon>Planctomycetia</taxon>
        <taxon>Pirellulales</taxon>
        <taxon>Lacipirellulaceae</taxon>
        <taxon>Pseudobythopirellula</taxon>
    </lineage>
</organism>
<keyword evidence="2" id="KW-0472">Membrane</keyword>
<dbReference type="InterPro" id="IPR009937">
    <property type="entry name" value="Phage_holin_3_6"/>
</dbReference>
<proteinExistence type="predicted"/>
<dbReference type="Pfam" id="PF07332">
    <property type="entry name" value="Phage_holin_3_6"/>
    <property type="match status" value="1"/>
</dbReference>
<keyword evidence="4" id="KW-1185">Reference proteome</keyword>
<evidence type="ECO:0008006" key="5">
    <source>
        <dbReference type="Google" id="ProtNLM"/>
    </source>
</evidence>
<dbReference type="RefSeq" id="WP_146398533.1">
    <property type="nucleotide sequence ID" value="NZ_SJPQ01000001.1"/>
</dbReference>
<feature type="transmembrane region" description="Helical" evidence="2">
    <location>
        <begin position="62"/>
        <end position="82"/>
    </location>
</feature>
<evidence type="ECO:0000256" key="2">
    <source>
        <dbReference type="SAM" id="Phobius"/>
    </source>
</evidence>
<comment type="caution">
    <text evidence="3">The sequence shown here is derived from an EMBL/GenBank/DDBJ whole genome shotgun (WGS) entry which is preliminary data.</text>
</comment>
<keyword evidence="2" id="KW-0812">Transmembrane</keyword>
<accession>A0A5C5ZVQ9</accession>
<sequence length="151" mass="15577">MIAPHPTEPEQRRAAGAARNGGPSTASTFKRAGASFGELALLQWRLLKLDLKRGARKLGQGAAFGAIGLAFVLGAFPVALFAEAQWLIAAFGLSPMAAHAIAAASGALVGLALAYAGYRKLHTGLRAASRSLDDLEKNLTSIGASRGEAPR</sequence>
<feature type="transmembrane region" description="Helical" evidence="2">
    <location>
        <begin position="88"/>
        <end position="116"/>
    </location>
</feature>
<evidence type="ECO:0000313" key="3">
    <source>
        <dbReference type="EMBL" id="TWT91097.1"/>
    </source>
</evidence>
<evidence type="ECO:0000256" key="1">
    <source>
        <dbReference type="SAM" id="MobiDB-lite"/>
    </source>
</evidence>
<dbReference type="AlphaFoldDB" id="A0A5C5ZVQ9"/>